<name>A0A0F9BSG3_9ZZZZ</name>
<keyword evidence="1" id="KW-0812">Transmembrane</keyword>
<proteinExistence type="predicted"/>
<organism evidence="2">
    <name type="scientific">marine sediment metagenome</name>
    <dbReference type="NCBI Taxonomy" id="412755"/>
    <lineage>
        <taxon>unclassified sequences</taxon>
        <taxon>metagenomes</taxon>
        <taxon>ecological metagenomes</taxon>
    </lineage>
</organism>
<evidence type="ECO:0000313" key="2">
    <source>
        <dbReference type="EMBL" id="KKL24884.1"/>
    </source>
</evidence>
<dbReference type="EMBL" id="LAZR01036419">
    <property type="protein sequence ID" value="KKL24884.1"/>
    <property type="molecule type" value="Genomic_DNA"/>
</dbReference>
<accession>A0A0F9BSG3</accession>
<evidence type="ECO:0000256" key="1">
    <source>
        <dbReference type="SAM" id="Phobius"/>
    </source>
</evidence>
<gene>
    <name evidence="2" type="ORF">LCGC14_2410810</name>
</gene>
<sequence length="87" mass="10444">MVFKMSTLIFFAGMIMLICLPLYGAIWVFKRQQEQMSTKYKKRREEEKQHQWLENMGLKETSFFFSPYGLRLLSIWGIRITASEILK</sequence>
<keyword evidence="1" id="KW-0472">Membrane</keyword>
<protein>
    <submittedName>
        <fullName evidence="2">Uncharacterized protein</fullName>
    </submittedName>
</protein>
<reference evidence="2" key="1">
    <citation type="journal article" date="2015" name="Nature">
        <title>Complex archaea that bridge the gap between prokaryotes and eukaryotes.</title>
        <authorList>
            <person name="Spang A."/>
            <person name="Saw J.H."/>
            <person name="Jorgensen S.L."/>
            <person name="Zaremba-Niedzwiedzka K."/>
            <person name="Martijn J."/>
            <person name="Lind A.E."/>
            <person name="van Eijk R."/>
            <person name="Schleper C."/>
            <person name="Guy L."/>
            <person name="Ettema T.J."/>
        </authorList>
    </citation>
    <scope>NUCLEOTIDE SEQUENCE</scope>
</reference>
<dbReference type="AlphaFoldDB" id="A0A0F9BSG3"/>
<keyword evidence="1" id="KW-1133">Transmembrane helix</keyword>
<comment type="caution">
    <text evidence="2">The sequence shown here is derived from an EMBL/GenBank/DDBJ whole genome shotgun (WGS) entry which is preliminary data.</text>
</comment>
<feature type="transmembrane region" description="Helical" evidence="1">
    <location>
        <begin position="6"/>
        <end position="29"/>
    </location>
</feature>